<name>F5YDN3_LEAAZ</name>
<organism evidence="1 2">
    <name type="scientific">Leadbettera azotonutricia (strain ATCC BAA-888 / DSM 13862 / ZAS-9)</name>
    <name type="common">Treponema azotonutricium</name>
    <dbReference type="NCBI Taxonomy" id="545695"/>
    <lineage>
        <taxon>Bacteria</taxon>
        <taxon>Pseudomonadati</taxon>
        <taxon>Spirochaetota</taxon>
        <taxon>Spirochaetia</taxon>
        <taxon>Spirochaetales</taxon>
        <taxon>Breznakiellaceae</taxon>
        <taxon>Leadbettera</taxon>
    </lineage>
</organism>
<dbReference type="InParanoid" id="F5YDN3"/>
<sequence>MPYIAVNTVQKLSPAIKEKLKAELGRLIAIIPTKDEKGLMVDFSDSHTIYKAGKEVDGAFIDLRLYNKSELEFKKKFTQEVFKLLQNELGIKPEAVYLNIAELETWGGGGDLH</sequence>
<evidence type="ECO:0008006" key="3">
    <source>
        <dbReference type="Google" id="ProtNLM"/>
    </source>
</evidence>
<dbReference type="HOGENOM" id="CLU_129906_0_0_12"/>
<dbReference type="STRING" id="545695.TREAZ_2732"/>
<dbReference type="RefSeq" id="WP_015712802.1">
    <property type="nucleotide sequence ID" value="NC_015577.1"/>
</dbReference>
<proteinExistence type="predicted"/>
<dbReference type="Proteomes" id="UP000009222">
    <property type="component" value="Chromosome"/>
</dbReference>
<dbReference type="eggNOG" id="COG1942">
    <property type="taxonomic scope" value="Bacteria"/>
</dbReference>
<accession>F5YDN3</accession>
<evidence type="ECO:0000313" key="1">
    <source>
        <dbReference type="EMBL" id="AEF82291.1"/>
    </source>
</evidence>
<dbReference type="AlphaFoldDB" id="F5YDN3"/>
<dbReference type="SUPFAM" id="SSF55331">
    <property type="entry name" value="Tautomerase/MIF"/>
    <property type="match status" value="1"/>
</dbReference>
<gene>
    <name evidence="1" type="ordered locus">TREAZ_2732</name>
</gene>
<dbReference type="Gene3D" id="3.30.429.10">
    <property type="entry name" value="Macrophage Migration Inhibitory Factor"/>
    <property type="match status" value="1"/>
</dbReference>
<evidence type="ECO:0000313" key="2">
    <source>
        <dbReference type="Proteomes" id="UP000009222"/>
    </source>
</evidence>
<reference evidence="1 2" key="2">
    <citation type="journal article" date="2011" name="ISME J.">
        <title>RNA-seq reveals cooperative metabolic interactions between two termite-gut spirochete species in co-culture.</title>
        <authorList>
            <person name="Rosenthal A.Z."/>
            <person name="Matson E.G."/>
            <person name="Eldar A."/>
            <person name="Leadbetter J.R."/>
        </authorList>
    </citation>
    <scope>NUCLEOTIDE SEQUENCE [LARGE SCALE GENOMIC DNA]</scope>
    <source>
        <strain evidence="2">ATCC BAA-888 / DSM 13862 / ZAS-9</strain>
    </source>
</reference>
<dbReference type="EMBL" id="CP001841">
    <property type="protein sequence ID" value="AEF82291.1"/>
    <property type="molecule type" value="Genomic_DNA"/>
</dbReference>
<protein>
    <recommendedName>
        <fullName evidence="3">Macrophage migration inhibitory factor</fullName>
    </recommendedName>
</protein>
<reference evidence="2" key="1">
    <citation type="submission" date="2009-12" db="EMBL/GenBank/DDBJ databases">
        <title>Complete sequence of Treponema azotonutricium strain ZAS-9.</title>
        <authorList>
            <person name="Tetu S.G."/>
            <person name="Matson E."/>
            <person name="Ren Q."/>
            <person name="Seshadri R."/>
            <person name="Elbourne L."/>
            <person name="Hassan K.A."/>
            <person name="Durkin A."/>
            <person name="Radune D."/>
            <person name="Mohamoud Y."/>
            <person name="Shay R."/>
            <person name="Jin S."/>
            <person name="Zhang X."/>
            <person name="Lucey K."/>
            <person name="Ballor N.R."/>
            <person name="Ottesen E."/>
            <person name="Rosenthal R."/>
            <person name="Allen A."/>
            <person name="Leadbetter J.R."/>
            <person name="Paulsen I.T."/>
        </authorList>
    </citation>
    <scope>NUCLEOTIDE SEQUENCE [LARGE SCALE GENOMIC DNA]</scope>
    <source>
        <strain evidence="2">ATCC BAA-888 / DSM 13862 / ZAS-9</strain>
    </source>
</reference>
<dbReference type="InterPro" id="IPR014347">
    <property type="entry name" value="Tautomerase/MIF_sf"/>
</dbReference>
<dbReference type="KEGG" id="taz:TREAZ_2732"/>
<dbReference type="OrthoDB" id="5769863at2"/>
<keyword evidence="2" id="KW-1185">Reference proteome</keyword>